<comment type="similarity">
    <text evidence="2">Belongs to the MSOX/MTOX family.</text>
</comment>
<evidence type="ECO:0000256" key="3">
    <source>
        <dbReference type="ARBA" id="ARBA00022630"/>
    </source>
</evidence>
<dbReference type="PANTHER" id="PTHR10961:SF24">
    <property type="entry name" value="HYPOTHETICAL FRUCTOSYL AMINE:OXYGEN OXIDOREDUCTASE (EUROFUNG)"/>
    <property type="match status" value="1"/>
</dbReference>
<dbReference type="PANTHER" id="PTHR10961">
    <property type="entry name" value="PEROXISOMAL SARCOSINE OXIDASE"/>
    <property type="match status" value="1"/>
</dbReference>
<gene>
    <name evidence="7" type="ORF">PSALAMII_LOCUS1867</name>
</gene>
<keyword evidence="4" id="KW-0274">FAD</keyword>
<evidence type="ECO:0000256" key="1">
    <source>
        <dbReference type="ARBA" id="ARBA00001974"/>
    </source>
</evidence>
<keyword evidence="5" id="KW-0560">Oxidoreductase</keyword>
<feature type="domain" description="FAD dependent oxidoreductase" evidence="6">
    <location>
        <begin position="36"/>
        <end position="410"/>
    </location>
</feature>
<dbReference type="OrthoDB" id="2219495at2759"/>
<dbReference type="Pfam" id="PF01266">
    <property type="entry name" value="DAO"/>
    <property type="match status" value="1"/>
</dbReference>
<dbReference type="GO" id="GO:0051698">
    <property type="term" value="F:saccharopine oxidase activity"/>
    <property type="evidence" value="ECO:0007669"/>
    <property type="project" value="TreeGrafter"/>
</dbReference>
<reference evidence="7" key="1">
    <citation type="submission" date="2021-07" db="EMBL/GenBank/DDBJ databases">
        <authorList>
            <person name="Branca A.L. A."/>
        </authorList>
    </citation>
    <scope>NUCLEOTIDE SEQUENCE</scope>
</reference>
<dbReference type="GO" id="GO:0050660">
    <property type="term" value="F:flavin adenine dinucleotide binding"/>
    <property type="evidence" value="ECO:0007669"/>
    <property type="project" value="InterPro"/>
</dbReference>
<dbReference type="Gene3D" id="3.30.9.10">
    <property type="entry name" value="D-Amino Acid Oxidase, subunit A, domain 2"/>
    <property type="match status" value="1"/>
</dbReference>
<dbReference type="EMBL" id="CAJVPA010000077">
    <property type="protein sequence ID" value="CAG8299298.1"/>
    <property type="molecule type" value="Genomic_DNA"/>
</dbReference>
<comment type="cofactor">
    <cofactor evidence="1">
        <name>FAD</name>
        <dbReference type="ChEBI" id="CHEBI:57692"/>
    </cofactor>
</comment>
<dbReference type="AlphaFoldDB" id="A0A9W4IHJ0"/>
<dbReference type="InterPro" id="IPR045170">
    <property type="entry name" value="MTOX"/>
</dbReference>
<evidence type="ECO:0000259" key="6">
    <source>
        <dbReference type="Pfam" id="PF01266"/>
    </source>
</evidence>
<protein>
    <recommendedName>
        <fullName evidence="6">FAD dependent oxidoreductase domain-containing protein</fullName>
    </recommendedName>
</protein>
<dbReference type="InterPro" id="IPR036188">
    <property type="entry name" value="FAD/NAD-bd_sf"/>
</dbReference>
<accession>A0A9W4IHJ0</accession>
<evidence type="ECO:0000256" key="5">
    <source>
        <dbReference type="ARBA" id="ARBA00023002"/>
    </source>
</evidence>
<organism evidence="7 8">
    <name type="scientific">Penicillium salamii</name>
    <dbReference type="NCBI Taxonomy" id="1612424"/>
    <lineage>
        <taxon>Eukaryota</taxon>
        <taxon>Fungi</taxon>
        <taxon>Dikarya</taxon>
        <taxon>Ascomycota</taxon>
        <taxon>Pezizomycotina</taxon>
        <taxon>Eurotiomycetes</taxon>
        <taxon>Eurotiomycetidae</taxon>
        <taxon>Eurotiales</taxon>
        <taxon>Aspergillaceae</taxon>
        <taxon>Penicillium</taxon>
    </lineage>
</organism>
<dbReference type="SUPFAM" id="SSF51905">
    <property type="entry name" value="FAD/NAD(P)-binding domain"/>
    <property type="match status" value="1"/>
</dbReference>
<dbReference type="InterPro" id="IPR006076">
    <property type="entry name" value="FAD-dep_OxRdtase"/>
</dbReference>
<proteinExistence type="inferred from homology"/>
<comment type="caution">
    <text evidence="7">The sequence shown here is derived from an EMBL/GenBank/DDBJ whole genome shotgun (WGS) entry which is preliminary data.</text>
</comment>
<dbReference type="GO" id="GO:0008115">
    <property type="term" value="F:sarcosine oxidase activity"/>
    <property type="evidence" value="ECO:0007669"/>
    <property type="project" value="TreeGrafter"/>
</dbReference>
<dbReference type="Gene3D" id="3.50.50.60">
    <property type="entry name" value="FAD/NAD(P)-binding domain"/>
    <property type="match status" value="1"/>
</dbReference>
<evidence type="ECO:0000256" key="4">
    <source>
        <dbReference type="ARBA" id="ARBA00022827"/>
    </source>
</evidence>
<sequence>MAPGRFSGSLCLLSPLDIQHSGTVMANNNLSPTSSILIIGAGTWGCSTALHLARRGYTNVKVLDPHPVPSPIAAGNDINKIMEHKELKESNTDAQSIAYAACTRAALVGWTTDPVFMPYFHETGFIVAGDTPALIQLIQEAEIDQSQGDFEFLESAGDFQRTMPPGILTGEFPGWKGWMNRSGAGWIQAAKAMVSAYKEAQRLGVSFLTGPLQGNVKSLVYEDGDVIGALTKDGTTHYAQQTILTAGAGSDRLLDFKKQLRPTAWTLGHIQLTPEEAQKHRNLPVLYNVTKGFLIEPDEDNHELKICDEHPGYCNFVMDPDHQGEIRSVPFAKTQIPLEAEGRARGFLRDTMPHLADRPFSFARICWDTDTIDRAFLIDRHPEYASLVVAVGGSRLGAMQMPSMGGFIADALEGKLQKEVKDVFRWRPEIAVNRDWWSTQNRIGGPDKLMNFQDLKDDEWTNIA</sequence>
<dbReference type="Proteomes" id="UP001152646">
    <property type="component" value="Unassembled WGS sequence"/>
</dbReference>
<evidence type="ECO:0000313" key="8">
    <source>
        <dbReference type="Proteomes" id="UP001152646"/>
    </source>
</evidence>
<name>A0A9W4IHJ0_9EURO</name>
<evidence type="ECO:0000313" key="7">
    <source>
        <dbReference type="EMBL" id="CAG8299298.1"/>
    </source>
</evidence>
<evidence type="ECO:0000256" key="2">
    <source>
        <dbReference type="ARBA" id="ARBA00010989"/>
    </source>
</evidence>
<keyword evidence="3" id="KW-0285">Flavoprotein</keyword>